<keyword evidence="2" id="KW-1185">Reference proteome</keyword>
<proteinExistence type="predicted"/>
<evidence type="ECO:0000313" key="1">
    <source>
        <dbReference type="EMBL" id="BAT74945.1"/>
    </source>
</evidence>
<reference evidence="1 2" key="1">
    <citation type="journal article" date="2015" name="Sci. Rep.">
        <title>The power of single molecule real-time sequencing technology in the de novo assembly of a eukaryotic genome.</title>
        <authorList>
            <person name="Sakai H."/>
            <person name="Naito K."/>
            <person name="Ogiso-Tanaka E."/>
            <person name="Takahashi Y."/>
            <person name="Iseki K."/>
            <person name="Muto C."/>
            <person name="Satou K."/>
            <person name="Teruya K."/>
            <person name="Shiroma A."/>
            <person name="Shimoji M."/>
            <person name="Hirano T."/>
            <person name="Itoh T."/>
            <person name="Kaga A."/>
            <person name="Tomooka N."/>
        </authorList>
    </citation>
    <scope>NUCLEOTIDE SEQUENCE [LARGE SCALE GENOMIC DNA]</scope>
    <source>
        <strain evidence="2">cv. Shumari</strain>
    </source>
</reference>
<dbReference type="Proteomes" id="UP000291084">
    <property type="component" value="Chromosome 1"/>
</dbReference>
<dbReference type="AlphaFoldDB" id="A0A0S3R376"/>
<organism evidence="1 2">
    <name type="scientific">Vigna angularis var. angularis</name>
    <dbReference type="NCBI Taxonomy" id="157739"/>
    <lineage>
        <taxon>Eukaryota</taxon>
        <taxon>Viridiplantae</taxon>
        <taxon>Streptophyta</taxon>
        <taxon>Embryophyta</taxon>
        <taxon>Tracheophyta</taxon>
        <taxon>Spermatophyta</taxon>
        <taxon>Magnoliopsida</taxon>
        <taxon>eudicotyledons</taxon>
        <taxon>Gunneridae</taxon>
        <taxon>Pentapetalae</taxon>
        <taxon>rosids</taxon>
        <taxon>fabids</taxon>
        <taxon>Fabales</taxon>
        <taxon>Fabaceae</taxon>
        <taxon>Papilionoideae</taxon>
        <taxon>50 kb inversion clade</taxon>
        <taxon>NPAAA clade</taxon>
        <taxon>indigoferoid/millettioid clade</taxon>
        <taxon>Phaseoleae</taxon>
        <taxon>Vigna</taxon>
    </lineage>
</organism>
<protein>
    <submittedName>
        <fullName evidence="1">Uncharacterized protein</fullName>
    </submittedName>
</protein>
<evidence type="ECO:0000313" key="2">
    <source>
        <dbReference type="Proteomes" id="UP000291084"/>
    </source>
</evidence>
<gene>
    <name evidence="1" type="primary">Vigan.01G272900</name>
    <name evidence="1" type="ORF">VIGAN_01272900</name>
</gene>
<sequence>MRIFLNFLMGEAKEKIKLHLARALVEMNNTRMIDEKNPELTNEGLSPALGSGSINFPSSRKILVETVSKMSELL</sequence>
<accession>A0A0S3R376</accession>
<dbReference type="EMBL" id="AP015034">
    <property type="protein sequence ID" value="BAT74945.1"/>
    <property type="molecule type" value="Genomic_DNA"/>
</dbReference>
<name>A0A0S3R376_PHAAN</name>